<evidence type="ECO:0000256" key="3">
    <source>
        <dbReference type="ARBA" id="ARBA00022691"/>
    </source>
</evidence>
<evidence type="ECO:0008006" key="18">
    <source>
        <dbReference type="Google" id="ProtNLM"/>
    </source>
</evidence>
<dbReference type="PROSITE" id="PS01359">
    <property type="entry name" value="ZF_PHD_1"/>
    <property type="match status" value="1"/>
</dbReference>
<evidence type="ECO:0000259" key="13">
    <source>
        <dbReference type="PROSITE" id="PS50812"/>
    </source>
</evidence>
<dbReference type="SMART" id="SM00542">
    <property type="entry name" value="FYRC"/>
    <property type="match status" value="1"/>
</dbReference>
<dbReference type="Pfam" id="PF05965">
    <property type="entry name" value="FYRC"/>
    <property type="match status" value="1"/>
</dbReference>
<sequence>MDDDKRLSFVAPLSEEAPAGNAVFLGEKVFIDRFFFVSLSRASERNPRIPNRYLNRRIHGIDDDDDDDEGVAAELHARRGGDANGTPKRYLPLHHVYSATVPCVGASGSSNVMSKKVKARKIVVDSGFGEEDDGVDESGQKKKIEPVLRVYARKRKRNPSELNELEARPSVCVKVEVEEVEEEEAEDKVRILKKGKRNCELVNLGVEGLSPPLLDSPRQRGRRGSTSSSVGTVVRRRKRKLKSEFEGSGSVKDSGGSVKRRKWVELSFKDADLNTFINLSCKVYWPLDDKWYQGKVVAYDSQKQEHKVKYEDGDKESLTFSMEKIKFHVSEDEMERLKLKPSLTKEENILDYDEMAALAASFDDCQDLEPGDIIWAKLTGHAMWPAVVVSESITDACKRLKSSNGEKSVSVQFFGTHDFARTSASFHLKCKRNHFRQSLEEAKAYLSEQKLPEEMQKLQNKIGVGACESSSVEDDASGGSIGDYSSAHGSYMMEVLRDPETKVKPLFRVTMDKKVQFTGSTPSACWNKIYKRIRKKRGSTSSACHTKGRIESFEKSGSYMFGFTNRKISNLIQELSYSIMPSMCSGLKFASKKYGNLHYGYRPVRIGWKDLDRCNVCHMDEEYEDNLFLQCDKCRMMVHARCYGELEPLDGALWKCNICREGAECPPCCLCPVLGGAMKQTTDGRWAHLACAIWIPETCLSDIKRMEPIDGLDRVNKDRWKLLCSICGVHYGACIQFVTLAIVCSNITCRVAYHPLCARAAGLCVELEDEDKLHLVSFDEDEDDQCIRLLSYCKKHRSPSNEHLPTAEQIGSVITQCSNYTPPCNSSGCARTEPYDFLGRRGRKEPDALAAASLKRLYVENKPYLVTGYCQNKTKEDAHKTCGDANKGKDDTCKTKDDASLSNESLELSDPSGEPKPSASQLGTQERKQYLADKYNHMRETVRKRLAFGKSRIHGFGIFAKLLHRAGDMVIEYTGEVVRPSVADRRERLIYNSLVGAGTYMFRVDDERVVDATRAGSIAHLINHSCEPNCYSRVISVHGDERIIIFAKRDIVQWEELTYDYRFFSIDERLSCYCGFPRCRGIVNDIDTEEQAAKLYVPQSKLIDWQEE</sequence>
<accession>A0AAP0Q0Z8</accession>
<feature type="domain" description="PWWP" evidence="13">
    <location>
        <begin position="370"/>
        <end position="420"/>
    </location>
</feature>
<dbReference type="PANTHER" id="PTHR13793">
    <property type="entry name" value="PHD FINGER PROTEINS"/>
    <property type="match status" value="1"/>
</dbReference>
<dbReference type="SMART" id="SM00317">
    <property type="entry name" value="SET"/>
    <property type="match status" value="1"/>
</dbReference>
<keyword evidence="7" id="KW-0156">Chromatin regulator</keyword>
<dbReference type="GO" id="GO:0032259">
    <property type="term" value="P:methylation"/>
    <property type="evidence" value="ECO:0007669"/>
    <property type="project" value="UniProtKB-KW"/>
</dbReference>
<feature type="compositionally biased region" description="Basic and acidic residues" evidence="10">
    <location>
        <begin position="880"/>
        <end position="899"/>
    </location>
</feature>
<evidence type="ECO:0000256" key="1">
    <source>
        <dbReference type="ARBA" id="ARBA00022603"/>
    </source>
</evidence>
<dbReference type="Pfam" id="PF13831">
    <property type="entry name" value="PHD_2"/>
    <property type="match status" value="1"/>
</dbReference>
<gene>
    <name evidence="16" type="ORF">Syun_006057</name>
</gene>
<feature type="domain" description="PHD-type" evidence="15">
    <location>
        <begin position="665"/>
        <end position="797"/>
    </location>
</feature>
<dbReference type="CDD" id="cd15494">
    <property type="entry name" value="PHD_ATX1_2_like"/>
    <property type="match status" value="1"/>
</dbReference>
<feature type="domain" description="SET" evidence="12">
    <location>
        <begin position="944"/>
        <end position="1062"/>
    </location>
</feature>
<dbReference type="EMBL" id="JBBNAF010000003">
    <property type="protein sequence ID" value="KAK9159716.1"/>
    <property type="molecule type" value="Genomic_DNA"/>
</dbReference>
<dbReference type="InterPro" id="IPR002999">
    <property type="entry name" value="Tudor"/>
</dbReference>
<feature type="compositionally biased region" description="Low complexity" evidence="10">
    <location>
        <begin position="224"/>
        <end position="233"/>
    </location>
</feature>
<dbReference type="InterPro" id="IPR000313">
    <property type="entry name" value="PWWP_dom"/>
</dbReference>
<dbReference type="PROSITE" id="PS51805">
    <property type="entry name" value="EPHD"/>
    <property type="match status" value="1"/>
</dbReference>
<dbReference type="GO" id="GO:0000785">
    <property type="term" value="C:chromatin"/>
    <property type="evidence" value="ECO:0007669"/>
    <property type="project" value="TreeGrafter"/>
</dbReference>
<evidence type="ECO:0000313" key="17">
    <source>
        <dbReference type="Proteomes" id="UP001420932"/>
    </source>
</evidence>
<dbReference type="PROSITE" id="PS50016">
    <property type="entry name" value="ZF_PHD_2"/>
    <property type="match status" value="1"/>
</dbReference>
<dbReference type="InterPro" id="IPR001965">
    <property type="entry name" value="Znf_PHD"/>
</dbReference>
<evidence type="ECO:0000256" key="6">
    <source>
        <dbReference type="ARBA" id="ARBA00022833"/>
    </source>
</evidence>
<feature type="region of interest" description="Disordered" evidence="10">
    <location>
        <begin position="880"/>
        <end position="925"/>
    </location>
</feature>
<organism evidence="16 17">
    <name type="scientific">Stephania yunnanensis</name>
    <dbReference type="NCBI Taxonomy" id="152371"/>
    <lineage>
        <taxon>Eukaryota</taxon>
        <taxon>Viridiplantae</taxon>
        <taxon>Streptophyta</taxon>
        <taxon>Embryophyta</taxon>
        <taxon>Tracheophyta</taxon>
        <taxon>Spermatophyta</taxon>
        <taxon>Magnoliopsida</taxon>
        <taxon>Ranunculales</taxon>
        <taxon>Menispermaceae</taxon>
        <taxon>Menispermoideae</taxon>
        <taxon>Cissampelideae</taxon>
        <taxon>Stephania</taxon>
    </lineage>
</organism>
<dbReference type="PROSITE" id="PS50280">
    <property type="entry name" value="SET"/>
    <property type="match status" value="1"/>
</dbReference>
<dbReference type="InterPro" id="IPR034732">
    <property type="entry name" value="EPHD"/>
</dbReference>
<keyword evidence="8" id="KW-0539">Nucleus</keyword>
<evidence type="ECO:0000259" key="12">
    <source>
        <dbReference type="PROSITE" id="PS50280"/>
    </source>
</evidence>
<feature type="region of interest" description="Disordered" evidence="10">
    <location>
        <begin position="212"/>
        <end position="256"/>
    </location>
</feature>
<dbReference type="Gene3D" id="2.30.30.140">
    <property type="match status" value="2"/>
</dbReference>
<dbReference type="Gene3D" id="2.170.270.10">
    <property type="entry name" value="SET domain"/>
    <property type="match status" value="1"/>
</dbReference>
<dbReference type="CDD" id="cd20404">
    <property type="entry name" value="Tudor_Agenet_AtEML-like"/>
    <property type="match status" value="1"/>
</dbReference>
<dbReference type="Pfam" id="PF13832">
    <property type="entry name" value="zf-HC5HC2H_2"/>
    <property type="match status" value="1"/>
</dbReference>
<evidence type="ECO:0000256" key="4">
    <source>
        <dbReference type="ARBA" id="ARBA00022723"/>
    </source>
</evidence>
<dbReference type="SUPFAM" id="SSF82199">
    <property type="entry name" value="SET domain"/>
    <property type="match status" value="1"/>
</dbReference>
<dbReference type="SMART" id="SM00333">
    <property type="entry name" value="TUDOR"/>
    <property type="match status" value="1"/>
</dbReference>
<dbReference type="Pfam" id="PF21743">
    <property type="entry name" value="PTM_DIR17_Tudor"/>
    <property type="match status" value="1"/>
</dbReference>
<evidence type="ECO:0000256" key="10">
    <source>
        <dbReference type="SAM" id="MobiDB-lite"/>
    </source>
</evidence>
<dbReference type="GO" id="GO:0005634">
    <property type="term" value="C:nucleus"/>
    <property type="evidence" value="ECO:0007669"/>
    <property type="project" value="InterPro"/>
</dbReference>
<evidence type="ECO:0000259" key="15">
    <source>
        <dbReference type="PROSITE" id="PS51805"/>
    </source>
</evidence>
<evidence type="ECO:0000256" key="9">
    <source>
        <dbReference type="PROSITE-ProRule" id="PRU00146"/>
    </source>
</evidence>
<evidence type="ECO:0000259" key="14">
    <source>
        <dbReference type="PROSITE" id="PS50868"/>
    </source>
</evidence>
<dbReference type="PROSITE" id="PS50812">
    <property type="entry name" value="PWWP"/>
    <property type="match status" value="1"/>
</dbReference>
<dbReference type="GO" id="GO:0008270">
    <property type="term" value="F:zinc ion binding"/>
    <property type="evidence" value="ECO:0007669"/>
    <property type="project" value="UniProtKB-KW"/>
</dbReference>
<dbReference type="InterPro" id="IPR050701">
    <property type="entry name" value="Histone_Mod_Regulator"/>
</dbReference>
<dbReference type="FunFam" id="3.30.40.10:FF:000293">
    <property type="entry name" value="Histone-lysine N-methyltransferase"/>
    <property type="match status" value="1"/>
</dbReference>
<dbReference type="SMART" id="SM00293">
    <property type="entry name" value="PWWP"/>
    <property type="match status" value="1"/>
</dbReference>
<dbReference type="InterPro" id="IPR001214">
    <property type="entry name" value="SET_dom"/>
</dbReference>
<dbReference type="InterPro" id="IPR046341">
    <property type="entry name" value="SET_dom_sf"/>
</dbReference>
<name>A0AAP0Q0Z8_9MAGN</name>
<dbReference type="CDD" id="cd15662">
    <property type="entry name" value="ePHD_ATX1_2_like"/>
    <property type="match status" value="1"/>
</dbReference>
<dbReference type="Gene3D" id="3.30.160.360">
    <property type="match status" value="1"/>
</dbReference>
<dbReference type="InterPro" id="IPR003889">
    <property type="entry name" value="FYrich_C"/>
</dbReference>
<dbReference type="Gene3D" id="3.30.40.10">
    <property type="entry name" value="Zinc/RING finger domain, C3HC4 (zinc finger)"/>
    <property type="match status" value="1"/>
</dbReference>
<keyword evidence="1" id="KW-0489">Methyltransferase</keyword>
<evidence type="ECO:0000256" key="2">
    <source>
        <dbReference type="ARBA" id="ARBA00022679"/>
    </source>
</evidence>
<dbReference type="InterPro" id="IPR042010">
    <property type="entry name" value="ATX1/2_PHD"/>
</dbReference>
<dbReference type="Pfam" id="PF00856">
    <property type="entry name" value="SET"/>
    <property type="match status" value="1"/>
</dbReference>
<evidence type="ECO:0000259" key="11">
    <source>
        <dbReference type="PROSITE" id="PS50016"/>
    </source>
</evidence>
<keyword evidence="2" id="KW-0808">Transferase</keyword>
<keyword evidence="6" id="KW-0862">Zinc</keyword>
<reference evidence="16 17" key="1">
    <citation type="submission" date="2024-01" db="EMBL/GenBank/DDBJ databases">
        <title>Genome assemblies of Stephania.</title>
        <authorList>
            <person name="Yang L."/>
        </authorList>
    </citation>
    <scope>NUCLEOTIDE SEQUENCE [LARGE SCALE GENOMIC DNA]</scope>
    <source>
        <strain evidence="16">YNDBR</strain>
        <tissue evidence="16">Leaf</tissue>
    </source>
</reference>
<dbReference type="SUPFAM" id="SSF63748">
    <property type="entry name" value="Tudor/PWWP/MBT"/>
    <property type="match status" value="2"/>
</dbReference>
<feature type="domain" description="Post-SET" evidence="14">
    <location>
        <begin position="1068"/>
        <end position="1084"/>
    </location>
</feature>
<dbReference type="PANTHER" id="PTHR13793:SF140">
    <property type="entry name" value="HISTONE-LYSINE N-METHYLTRANSFERASE ATX2"/>
    <property type="match status" value="1"/>
</dbReference>
<feature type="domain" description="PHD-type" evidence="11">
    <location>
        <begin position="611"/>
        <end position="662"/>
    </location>
</feature>
<dbReference type="PROSITE" id="PS50868">
    <property type="entry name" value="POST_SET"/>
    <property type="match status" value="1"/>
</dbReference>
<protein>
    <recommendedName>
        <fullName evidence="18">Histone-lysine N-methyltransferase</fullName>
    </recommendedName>
</protein>
<dbReference type="GO" id="GO:0140993">
    <property type="term" value="F:histone modifying activity"/>
    <property type="evidence" value="ECO:0007669"/>
    <property type="project" value="UniProtKB-ARBA"/>
</dbReference>
<dbReference type="PROSITE" id="PS51543">
    <property type="entry name" value="FYRC"/>
    <property type="match status" value="1"/>
</dbReference>
<dbReference type="CDD" id="cd10518">
    <property type="entry name" value="SET_SETD1-like"/>
    <property type="match status" value="1"/>
</dbReference>
<evidence type="ECO:0000313" key="16">
    <source>
        <dbReference type="EMBL" id="KAK9159716.1"/>
    </source>
</evidence>
<comment type="caution">
    <text evidence="16">The sequence shown here is derived from an EMBL/GenBank/DDBJ whole genome shotgun (WGS) entry which is preliminary data.</text>
</comment>
<dbReference type="AlphaFoldDB" id="A0AAP0Q0Z8"/>
<evidence type="ECO:0000256" key="5">
    <source>
        <dbReference type="ARBA" id="ARBA00022771"/>
    </source>
</evidence>
<evidence type="ECO:0000256" key="8">
    <source>
        <dbReference type="ARBA" id="ARBA00023242"/>
    </source>
</evidence>
<dbReference type="InterPro" id="IPR013083">
    <property type="entry name" value="Znf_RING/FYVE/PHD"/>
</dbReference>
<keyword evidence="17" id="KW-1185">Reference proteome</keyword>
<dbReference type="Proteomes" id="UP001420932">
    <property type="component" value="Unassembled WGS sequence"/>
</dbReference>
<proteinExistence type="predicted"/>
<keyword evidence="4" id="KW-0479">Metal-binding</keyword>
<dbReference type="InterPro" id="IPR003616">
    <property type="entry name" value="Post-SET_dom"/>
</dbReference>
<dbReference type="InterPro" id="IPR011011">
    <property type="entry name" value="Znf_FYVE_PHD"/>
</dbReference>
<keyword evidence="5 9" id="KW-0863">Zinc-finger</keyword>
<keyword evidence="3" id="KW-0949">S-adenosyl-L-methionine</keyword>
<dbReference type="SUPFAM" id="SSF57903">
    <property type="entry name" value="FYVE/PHD zinc finger"/>
    <property type="match status" value="1"/>
</dbReference>
<dbReference type="InterPro" id="IPR041956">
    <property type="entry name" value="ATX1/2_ePHD"/>
</dbReference>
<dbReference type="GO" id="GO:0006357">
    <property type="term" value="P:regulation of transcription by RNA polymerase II"/>
    <property type="evidence" value="ECO:0007669"/>
    <property type="project" value="TreeGrafter"/>
</dbReference>
<evidence type="ECO:0000256" key="7">
    <source>
        <dbReference type="ARBA" id="ARBA00022853"/>
    </source>
</evidence>
<dbReference type="SMART" id="SM00249">
    <property type="entry name" value="PHD"/>
    <property type="match status" value="2"/>
</dbReference>
<dbReference type="InterPro" id="IPR019786">
    <property type="entry name" value="Zinc_finger_PHD-type_CS"/>
</dbReference>
<dbReference type="InterPro" id="IPR019787">
    <property type="entry name" value="Znf_PHD-finger"/>
</dbReference>
<dbReference type="InterPro" id="IPR047365">
    <property type="entry name" value="Tudor_AtPTM-like"/>
</dbReference>
<dbReference type="GO" id="GO:0008168">
    <property type="term" value="F:methyltransferase activity"/>
    <property type="evidence" value="ECO:0007669"/>
    <property type="project" value="UniProtKB-KW"/>
</dbReference>
<feature type="compositionally biased region" description="Low complexity" evidence="10">
    <location>
        <begin position="247"/>
        <end position="256"/>
    </location>
</feature>
<dbReference type="Pfam" id="PF00855">
    <property type="entry name" value="PWWP"/>
    <property type="match status" value="1"/>
</dbReference>